<protein>
    <recommendedName>
        <fullName evidence="3">Metallophosphoesterase</fullName>
    </recommendedName>
</protein>
<gene>
    <name evidence="1" type="ORF">TresaDRAFT_1044</name>
</gene>
<dbReference type="AlphaFoldDB" id="H7EL30"/>
<name>H7EL30_9SPIR</name>
<dbReference type="SUPFAM" id="SSF56300">
    <property type="entry name" value="Metallo-dependent phosphatases"/>
    <property type="match status" value="1"/>
</dbReference>
<proteinExistence type="predicted"/>
<dbReference type="eggNOG" id="COG4186">
    <property type="taxonomic scope" value="Bacteria"/>
</dbReference>
<evidence type="ECO:0008006" key="3">
    <source>
        <dbReference type="Google" id="ProtNLM"/>
    </source>
</evidence>
<dbReference type="EMBL" id="AGRW01000047">
    <property type="protein sequence ID" value="EIC01755.1"/>
    <property type="molecule type" value="Genomic_DNA"/>
</dbReference>
<organism evidence="1 2">
    <name type="scientific">Treponema saccharophilum DSM 2985</name>
    <dbReference type="NCBI Taxonomy" id="907348"/>
    <lineage>
        <taxon>Bacteria</taxon>
        <taxon>Pseudomonadati</taxon>
        <taxon>Spirochaetota</taxon>
        <taxon>Spirochaetia</taxon>
        <taxon>Spirochaetales</taxon>
        <taxon>Treponemataceae</taxon>
        <taxon>Treponema</taxon>
    </lineage>
</organism>
<dbReference type="PATRIC" id="fig|907348.3.peg.1612"/>
<dbReference type="InterPro" id="IPR029052">
    <property type="entry name" value="Metallo-depent_PP-like"/>
</dbReference>
<dbReference type="Proteomes" id="UP000003571">
    <property type="component" value="Unassembled WGS sequence"/>
</dbReference>
<sequence length="176" mass="21149">MLNLLQHPLFPERSRRESKHRPRNKLGMTMKRKANEQHFFIADTHFGDERILRYENRPFLSVDKMNSEIIKRWNERGKKFLVKGNHDTKSNEHYRRAGFCEVYDLPVIFQNFWLLSHEPLYVCQNMPYANIFGHVHANPIYKDFSEQSFCVSVERINYTPVSFDEIKRVIAEEKTK</sequence>
<accession>H7EL30</accession>
<reference evidence="1 2" key="1">
    <citation type="submission" date="2011-09" db="EMBL/GenBank/DDBJ databases">
        <title>The draft genome of Treponema saccharophilum DSM 2985.</title>
        <authorList>
            <consortium name="US DOE Joint Genome Institute (JGI-PGF)"/>
            <person name="Lucas S."/>
            <person name="Copeland A."/>
            <person name="Lapidus A."/>
            <person name="Glavina del Rio T."/>
            <person name="Dalin E."/>
            <person name="Tice H."/>
            <person name="Bruce D."/>
            <person name="Goodwin L."/>
            <person name="Pitluck S."/>
            <person name="Peters L."/>
            <person name="Kyrpides N."/>
            <person name="Mavromatis K."/>
            <person name="Ivanova N."/>
            <person name="Markowitz V."/>
            <person name="Cheng J.-F."/>
            <person name="Hugenholtz P."/>
            <person name="Woyke T."/>
            <person name="Wu D."/>
            <person name="Gronow S."/>
            <person name="Wellnitz S."/>
            <person name="Brambilla E."/>
            <person name="Klenk H.-P."/>
            <person name="Eisen J.A."/>
        </authorList>
    </citation>
    <scope>NUCLEOTIDE SEQUENCE [LARGE SCALE GENOMIC DNA]</scope>
    <source>
        <strain evidence="1 2">DSM 2985</strain>
    </source>
</reference>
<dbReference type="Gene3D" id="3.60.21.10">
    <property type="match status" value="2"/>
</dbReference>
<evidence type="ECO:0000313" key="2">
    <source>
        <dbReference type="Proteomes" id="UP000003571"/>
    </source>
</evidence>
<evidence type="ECO:0000313" key="1">
    <source>
        <dbReference type="EMBL" id="EIC01755.1"/>
    </source>
</evidence>
<comment type="caution">
    <text evidence="1">The sequence shown here is derived from an EMBL/GenBank/DDBJ whole genome shotgun (WGS) entry which is preliminary data.</text>
</comment>
<keyword evidence="2" id="KW-1185">Reference proteome</keyword>
<dbReference type="STRING" id="907348.TresaDRAFT_1044"/>